<comment type="caution">
    <text evidence="2">The sequence shown here is derived from an EMBL/GenBank/DDBJ whole genome shotgun (WGS) entry which is preliminary data.</text>
</comment>
<dbReference type="EMBL" id="NBXE01000030">
    <property type="protein sequence ID" value="RFA25637.1"/>
    <property type="molecule type" value="Genomic_DNA"/>
</dbReference>
<name>A0A3E0W7N8_9MICO</name>
<organism evidence="2 3">
    <name type="scientific">Subtercola boreus</name>
    <dbReference type="NCBI Taxonomy" id="120213"/>
    <lineage>
        <taxon>Bacteria</taxon>
        <taxon>Bacillati</taxon>
        <taxon>Actinomycetota</taxon>
        <taxon>Actinomycetes</taxon>
        <taxon>Micrococcales</taxon>
        <taxon>Microbacteriaceae</taxon>
        <taxon>Subtercola</taxon>
    </lineage>
</organism>
<dbReference type="RefSeq" id="WP_116419397.1">
    <property type="nucleotide sequence ID" value="NZ_NBXC01000025.1"/>
</dbReference>
<feature type="region of interest" description="Disordered" evidence="1">
    <location>
        <begin position="152"/>
        <end position="192"/>
    </location>
</feature>
<accession>A0A3E0W7N8</accession>
<protein>
    <recommendedName>
        <fullName evidence="4">DUF3618 domain-containing protein</fullName>
    </recommendedName>
</protein>
<sequence length="192" mass="19396">MSDSPEEIRARIEASRLELSSDVDALADKVTPAKIAERQTEKVKGALGGIRDKVMGAASDAKSSAGDAGGSVGDSVSGQAQKVADKASGNPFAVGLIAFGVGLLVSSLIPASTTEKEVASNIKEKAAPLVEGVQDAAKEVAGNLKEPAQQAAAAVKDSATDAVGTVREEATTATSDIKDQAGQARHVVQDEA</sequence>
<dbReference type="Pfam" id="PF12277">
    <property type="entry name" value="DUF3618"/>
    <property type="match status" value="1"/>
</dbReference>
<evidence type="ECO:0000313" key="3">
    <source>
        <dbReference type="Proteomes" id="UP000257080"/>
    </source>
</evidence>
<evidence type="ECO:0000313" key="2">
    <source>
        <dbReference type="EMBL" id="RFA25637.1"/>
    </source>
</evidence>
<gene>
    <name evidence="2" type="ORF">B7R25_13055</name>
</gene>
<dbReference type="Gene3D" id="1.20.120.20">
    <property type="entry name" value="Apolipoprotein"/>
    <property type="match status" value="1"/>
</dbReference>
<evidence type="ECO:0000256" key="1">
    <source>
        <dbReference type="SAM" id="MobiDB-lite"/>
    </source>
</evidence>
<dbReference type="AlphaFoldDB" id="A0A3E0W7N8"/>
<dbReference type="OrthoDB" id="3218417at2"/>
<proteinExistence type="predicted"/>
<dbReference type="Proteomes" id="UP000257080">
    <property type="component" value="Unassembled WGS sequence"/>
</dbReference>
<reference evidence="2 3" key="1">
    <citation type="submission" date="2017-04" db="EMBL/GenBank/DDBJ databases">
        <title>Comparative genome analysis of Subtercola boreus.</title>
        <authorList>
            <person name="Cho Y.-J."/>
            <person name="Cho A."/>
            <person name="Kim O.-S."/>
            <person name="Lee J.-I."/>
        </authorList>
    </citation>
    <scope>NUCLEOTIDE SEQUENCE [LARGE SCALE GENOMIC DNA]</scope>
    <source>
        <strain evidence="2 3">P28004</strain>
    </source>
</reference>
<feature type="region of interest" description="Disordered" evidence="1">
    <location>
        <begin position="58"/>
        <end position="84"/>
    </location>
</feature>
<dbReference type="InterPro" id="IPR022062">
    <property type="entry name" value="DUF3618"/>
</dbReference>
<dbReference type="SUPFAM" id="SSF58113">
    <property type="entry name" value="Apolipoprotein A-I"/>
    <property type="match status" value="1"/>
</dbReference>
<evidence type="ECO:0008006" key="4">
    <source>
        <dbReference type="Google" id="ProtNLM"/>
    </source>
</evidence>